<dbReference type="Proteomes" id="UP001168579">
    <property type="component" value="Unassembled WGS sequence"/>
</dbReference>
<sequence length="139" mass="15909">MIFFLFFFGIINPFGLNDSLQKMTGYFFGLNFNNLDYFAISSIPIFGMLLNSKRMEFKTADLIKDVLIIILFVIITIAIGLYILTYIGKPDNPLIPQYLISEPFFLYSTIIIGIGIGLPFLFINRTEKLDEINEIGTKK</sequence>
<feature type="transmembrane region" description="Helical" evidence="1">
    <location>
        <begin position="25"/>
        <end position="50"/>
    </location>
</feature>
<evidence type="ECO:0008006" key="4">
    <source>
        <dbReference type="Google" id="ProtNLM"/>
    </source>
</evidence>
<keyword evidence="1" id="KW-1133">Transmembrane helix</keyword>
<feature type="transmembrane region" description="Helical" evidence="1">
    <location>
        <begin position="62"/>
        <end position="84"/>
    </location>
</feature>
<dbReference type="EMBL" id="JAUKUC010000001">
    <property type="protein sequence ID" value="MDO1514553.1"/>
    <property type="molecule type" value="Genomic_DNA"/>
</dbReference>
<dbReference type="RefSeq" id="WP_304437210.1">
    <property type="nucleotide sequence ID" value="NZ_JAUKUC010000001.1"/>
</dbReference>
<protein>
    <recommendedName>
        <fullName evidence="4">DUF4293 family protein</fullName>
    </recommendedName>
</protein>
<organism evidence="2 3">
    <name type="scientific">Maribacter confluentis</name>
    <dbReference type="NCBI Taxonomy" id="1656093"/>
    <lineage>
        <taxon>Bacteria</taxon>
        <taxon>Pseudomonadati</taxon>
        <taxon>Bacteroidota</taxon>
        <taxon>Flavobacteriia</taxon>
        <taxon>Flavobacteriales</taxon>
        <taxon>Flavobacteriaceae</taxon>
        <taxon>Maribacter</taxon>
    </lineage>
</organism>
<evidence type="ECO:0000313" key="2">
    <source>
        <dbReference type="EMBL" id="MDO1514553.1"/>
    </source>
</evidence>
<evidence type="ECO:0000313" key="3">
    <source>
        <dbReference type="Proteomes" id="UP001168579"/>
    </source>
</evidence>
<reference evidence="2" key="1">
    <citation type="journal article" date="2014" name="Int. J. Syst. Evol. Microbiol.">
        <title>Complete genome of a new Firmicutes species belonging to the dominant human colonic microbiota ('Ruminococcus bicirculans') reveals two chromosomes and a selective capacity to utilize plant glucans.</title>
        <authorList>
            <consortium name="NISC Comparative Sequencing Program"/>
            <person name="Wegmann U."/>
            <person name="Louis P."/>
            <person name="Goesmann A."/>
            <person name="Henrissat B."/>
            <person name="Duncan S.H."/>
            <person name="Flint H.J."/>
        </authorList>
    </citation>
    <scope>NUCLEOTIDE SEQUENCE</scope>
    <source>
        <strain evidence="2">CECT 8869</strain>
    </source>
</reference>
<name>A0ABT8RUH7_9FLAO</name>
<keyword evidence="3" id="KW-1185">Reference proteome</keyword>
<reference evidence="2" key="2">
    <citation type="submission" date="2023-06" db="EMBL/GenBank/DDBJ databases">
        <authorList>
            <person name="Lucena T."/>
            <person name="Sun Q."/>
        </authorList>
    </citation>
    <scope>NUCLEOTIDE SEQUENCE</scope>
    <source>
        <strain evidence="2">CECT 8869</strain>
    </source>
</reference>
<feature type="transmembrane region" description="Helical" evidence="1">
    <location>
        <begin position="104"/>
        <end position="123"/>
    </location>
</feature>
<keyword evidence="1" id="KW-0472">Membrane</keyword>
<accession>A0ABT8RUH7</accession>
<gene>
    <name evidence="2" type="ORF">Q2T41_18010</name>
</gene>
<proteinExistence type="predicted"/>
<keyword evidence="1" id="KW-0812">Transmembrane</keyword>
<evidence type="ECO:0000256" key="1">
    <source>
        <dbReference type="SAM" id="Phobius"/>
    </source>
</evidence>
<comment type="caution">
    <text evidence="2">The sequence shown here is derived from an EMBL/GenBank/DDBJ whole genome shotgun (WGS) entry which is preliminary data.</text>
</comment>